<gene>
    <name evidence="11" type="ORF">KK1_046235</name>
</gene>
<keyword evidence="9" id="KW-0812">Transmembrane</keyword>
<keyword evidence="9" id="KW-0472">Membrane</keyword>
<feature type="compositionally biased region" description="Polar residues" evidence="8">
    <location>
        <begin position="165"/>
        <end position="176"/>
    </location>
</feature>
<keyword evidence="6" id="KW-0539">Nucleus</keyword>
<evidence type="ECO:0000256" key="1">
    <source>
        <dbReference type="ARBA" id="ARBA00004123"/>
    </source>
</evidence>
<evidence type="ECO:0000256" key="3">
    <source>
        <dbReference type="ARBA" id="ARBA00023015"/>
    </source>
</evidence>
<dbReference type="InterPro" id="IPR010525">
    <property type="entry name" value="ARF_dom"/>
</dbReference>
<evidence type="ECO:0000256" key="5">
    <source>
        <dbReference type="ARBA" id="ARBA00023163"/>
    </source>
</evidence>
<keyword evidence="9" id="KW-1133">Transmembrane helix</keyword>
<dbReference type="PANTHER" id="PTHR31384">
    <property type="entry name" value="AUXIN RESPONSE FACTOR 4-RELATED"/>
    <property type="match status" value="1"/>
</dbReference>
<dbReference type="Gramene" id="C.cajan_42329.t">
    <property type="protein sequence ID" value="C.cajan_42329.t"/>
    <property type="gene ID" value="C.cajan_42329"/>
</dbReference>
<dbReference type="EMBL" id="KQ485044">
    <property type="protein sequence ID" value="KYP32972.1"/>
    <property type="molecule type" value="Genomic_DNA"/>
</dbReference>
<dbReference type="GO" id="GO:0005634">
    <property type="term" value="C:nucleus"/>
    <property type="evidence" value="ECO:0007669"/>
    <property type="project" value="UniProtKB-SubCell"/>
</dbReference>
<name>A0A151QRT6_CAJCA</name>
<protein>
    <submittedName>
        <fullName evidence="11">Auxin response factor 6</fullName>
    </submittedName>
</protein>
<dbReference type="Pfam" id="PF06507">
    <property type="entry name" value="ARF_AD"/>
    <property type="match status" value="1"/>
</dbReference>
<reference evidence="11" key="1">
    <citation type="journal article" date="2012" name="Nat. Biotechnol.">
        <title>Draft genome sequence of pigeonpea (Cajanus cajan), an orphan legume crop of resource-poor farmers.</title>
        <authorList>
            <person name="Varshney R.K."/>
            <person name="Chen W."/>
            <person name="Li Y."/>
            <person name="Bharti A.K."/>
            <person name="Saxena R.K."/>
            <person name="Schlueter J.A."/>
            <person name="Donoghue M.T."/>
            <person name="Azam S."/>
            <person name="Fan G."/>
            <person name="Whaley A.M."/>
            <person name="Farmer A.D."/>
            <person name="Sheridan J."/>
            <person name="Iwata A."/>
            <person name="Tuteja R."/>
            <person name="Penmetsa R.V."/>
            <person name="Wu W."/>
            <person name="Upadhyaya H.D."/>
            <person name="Yang S.P."/>
            <person name="Shah T."/>
            <person name="Saxena K.B."/>
            <person name="Michael T."/>
            <person name="McCombie W.R."/>
            <person name="Yang B."/>
            <person name="Zhang G."/>
            <person name="Yang H."/>
            <person name="Wang J."/>
            <person name="Spillane C."/>
            <person name="Cook D.R."/>
            <person name="May G.D."/>
            <person name="Xu X."/>
            <person name="Jackson S.A."/>
        </authorList>
    </citation>
    <scope>NUCLEOTIDE SEQUENCE [LARGE SCALE GENOMIC DNA]</scope>
</reference>
<evidence type="ECO:0000256" key="2">
    <source>
        <dbReference type="ARBA" id="ARBA00007853"/>
    </source>
</evidence>
<dbReference type="GO" id="GO:0006355">
    <property type="term" value="P:regulation of DNA-templated transcription"/>
    <property type="evidence" value="ECO:0007669"/>
    <property type="project" value="InterPro"/>
</dbReference>
<dbReference type="GO" id="GO:0009734">
    <property type="term" value="P:auxin-activated signaling pathway"/>
    <property type="evidence" value="ECO:0007669"/>
    <property type="project" value="UniProtKB-KW"/>
</dbReference>
<dbReference type="Gene3D" id="2.30.30.1040">
    <property type="match status" value="1"/>
</dbReference>
<dbReference type="AlphaFoldDB" id="A0A151QRT6"/>
<evidence type="ECO:0000313" key="11">
    <source>
        <dbReference type="EMBL" id="KYP32972.1"/>
    </source>
</evidence>
<dbReference type="STRING" id="3821.A0A151QRT6"/>
<dbReference type="GO" id="GO:0003677">
    <property type="term" value="F:DNA binding"/>
    <property type="evidence" value="ECO:0007669"/>
    <property type="project" value="UniProtKB-KW"/>
</dbReference>
<feature type="transmembrane region" description="Helical" evidence="9">
    <location>
        <begin position="461"/>
        <end position="484"/>
    </location>
</feature>
<proteinExistence type="inferred from homology"/>
<evidence type="ECO:0000256" key="6">
    <source>
        <dbReference type="ARBA" id="ARBA00023242"/>
    </source>
</evidence>
<keyword evidence="5" id="KW-0804">Transcription</keyword>
<comment type="similarity">
    <text evidence="2">Belongs to the ARF family.</text>
</comment>
<sequence>MFLSRYMGTITGISDLDPVRWPNSHWRSVKVGWDESTAGERQPRVSLWEIEPLTTFPMYPSPFPLRLRRPWPPGLPSLYGLKDGDMGIGSPFMWLQGGLGDQGMQSLNFQGLGVTPWMQPRLDASIPGLQPELYQAMASSAFQEMRTMDPSKSSQSLLQFQQTSNVPSAHTSEVQRQLLPQSQPQNTILHNFQENQVPAQSQLLQQQLHRYHPYSDQRQQQQQLKSLPVQQQLPNVISPLSNFASGTQSQSPPLQALASHCQQQSFPEPIRNHISGSDVSPIQSLLGSFSQDGTSQLLNLNGSNSVISSAAIISKQITVEPQLPSAASQCVLPQVENLGTSQSNVSELAALPPFPGREHSAYHGAADPQSNLLFGINIDPSSLMLQNGMSNIRNIGNVNDSLSLPFSASNCGGATGTDFPLSSNMTTSSCVDESGFLQSSENVDQANTPTGTFVKVIANVFFVYLVVCLYIYIYIYVYIYICIFHKLLTL</sequence>
<feature type="domain" description="Auxin response factor" evidence="10">
    <location>
        <begin position="5"/>
        <end position="53"/>
    </location>
</feature>
<keyword evidence="7" id="KW-0927">Auxin signaling pathway</keyword>
<evidence type="ECO:0000256" key="8">
    <source>
        <dbReference type="SAM" id="MobiDB-lite"/>
    </source>
</evidence>
<feature type="compositionally biased region" description="Low complexity" evidence="8">
    <location>
        <begin position="151"/>
        <end position="164"/>
    </location>
</feature>
<keyword evidence="4" id="KW-0238">DNA-binding</keyword>
<evidence type="ECO:0000313" key="12">
    <source>
        <dbReference type="Proteomes" id="UP000075243"/>
    </source>
</evidence>
<evidence type="ECO:0000256" key="9">
    <source>
        <dbReference type="SAM" id="Phobius"/>
    </source>
</evidence>
<keyword evidence="3" id="KW-0805">Transcription regulation</keyword>
<evidence type="ECO:0000259" key="10">
    <source>
        <dbReference type="Pfam" id="PF06507"/>
    </source>
</evidence>
<dbReference type="InterPro" id="IPR044835">
    <property type="entry name" value="ARF_plant"/>
</dbReference>
<keyword evidence="12" id="KW-1185">Reference proteome</keyword>
<accession>A0A151QRT6</accession>
<evidence type="ECO:0000256" key="4">
    <source>
        <dbReference type="ARBA" id="ARBA00023125"/>
    </source>
</evidence>
<organism evidence="11 12">
    <name type="scientific">Cajanus cajan</name>
    <name type="common">Pigeon pea</name>
    <name type="synonym">Cajanus indicus</name>
    <dbReference type="NCBI Taxonomy" id="3821"/>
    <lineage>
        <taxon>Eukaryota</taxon>
        <taxon>Viridiplantae</taxon>
        <taxon>Streptophyta</taxon>
        <taxon>Embryophyta</taxon>
        <taxon>Tracheophyta</taxon>
        <taxon>Spermatophyta</taxon>
        <taxon>Magnoliopsida</taxon>
        <taxon>eudicotyledons</taxon>
        <taxon>Gunneridae</taxon>
        <taxon>Pentapetalae</taxon>
        <taxon>rosids</taxon>
        <taxon>fabids</taxon>
        <taxon>Fabales</taxon>
        <taxon>Fabaceae</taxon>
        <taxon>Papilionoideae</taxon>
        <taxon>50 kb inversion clade</taxon>
        <taxon>NPAAA clade</taxon>
        <taxon>indigoferoid/millettioid clade</taxon>
        <taxon>Phaseoleae</taxon>
        <taxon>Cajanus</taxon>
    </lineage>
</organism>
<evidence type="ECO:0000256" key="7">
    <source>
        <dbReference type="ARBA" id="ARBA00023294"/>
    </source>
</evidence>
<dbReference type="Proteomes" id="UP000075243">
    <property type="component" value="Unassembled WGS sequence"/>
</dbReference>
<comment type="subcellular location">
    <subcellularLocation>
        <location evidence="1">Nucleus</location>
    </subcellularLocation>
</comment>
<dbReference type="FunFam" id="2.30.30.1040:FF:000001">
    <property type="entry name" value="Auxin response factor"/>
    <property type="match status" value="1"/>
</dbReference>
<feature type="region of interest" description="Disordered" evidence="8">
    <location>
        <begin position="145"/>
        <end position="176"/>
    </location>
</feature>
<dbReference type="PANTHER" id="PTHR31384:SF115">
    <property type="entry name" value="AUXIN RESPONSE FACTOR 6"/>
    <property type="match status" value="1"/>
</dbReference>